<evidence type="ECO:0000313" key="8">
    <source>
        <dbReference type="EMBL" id="TQJ13943.1"/>
    </source>
</evidence>
<dbReference type="InterPro" id="IPR036396">
    <property type="entry name" value="Cyt_P450_sf"/>
</dbReference>
<evidence type="ECO:0000256" key="6">
    <source>
        <dbReference type="ARBA" id="ARBA00023033"/>
    </source>
</evidence>
<dbReference type="GO" id="GO:0008395">
    <property type="term" value="F:steroid hydroxylase activity"/>
    <property type="evidence" value="ECO:0007669"/>
    <property type="project" value="TreeGrafter"/>
</dbReference>
<sequence>MKVVPKFAVRWSFEHALPRNLVRVAAKRGDLQARLFFAAERHETAALADIFAEVQASGPMVPTRLGYITADHAAVREVLSSNDVRTGFPLNTETRTGRLLDWAKIDFLHPLRPPSLLATEPPDHTRYRKLVTRVFTARAVEALRTQVQQIADDLLDDLEGRPEVDLAQDYCAKLPVIVISQILGVPAQDHDYVLKLGTGAAPSLDFGLSWRATQDVEAALQEFDAWLDQHIERLRSSPGSDLMSQLVAVRDEQGALNDIELKSTAGLVLAAGFETTVNLMGNAIALFEDNPDELRRLREEPQLWPNAVDEVLRIDPPVLLTGRSTLRDGEIAGARTRPNQLITAVLAGANRDPKVFVDPDTFDVARENARDHLSFSAGRHFCLGAALARMEAEVGLRSLYERYPGLRLLPGRERRTTRVLRGFEHLPAKIGAAQRSSNSLSPTPV</sequence>
<dbReference type="PANTHER" id="PTHR46696">
    <property type="entry name" value="P450, PUTATIVE (EUROFUNG)-RELATED"/>
    <property type="match status" value="1"/>
</dbReference>
<dbReference type="PRINTS" id="PR00359">
    <property type="entry name" value="BP450"/>
</dbReference>
<accession>A0A542EF35</accession>
<dbReference type="Pfam" id="PF00067">
    <property type="entry name" value="p450"/>
    <property type="match status" value="1"/>
</dbReference>
<dbReference type="OrthoDB" id="54272at2"/>
<dbReference type="FunFam" id="1.10.630.10:FF:000018">
    <property type="entry name" value="Cytochrome P450 monooxygenase"/>
    <property type="match status" value="1"/>
</dbReference>
<evidence type="ECO:0008006" key="10">
    <source>
        <dbReference type="Google" id="ProtNLM"/>
    </source>
</evidence>
<evidence type="ECO:0000256" key="3">
    <source>
        <dbReference type="ARBA" id="ARBA00022723"/>
    </source>
</evidence>
<dbReference type="SUPFAM" id="SSF48264">
    <property type="entry name" value="Cytochrome P450"/>
    <property type="match status" value="1"/>
</dbReference>
<dbReference type="EMBL" id="VFMO01000001">
    <property type="protein sequence ID" value="TQJ13943.1"/>
    <property type="molecule type" value="Genomic_DNA"/>
</dbReference>
<keyword evidence="9" id="KW-1185">Reference proteome</keyword>
<dbReference type="GO" id="GO:0006707">
    <property type="term" value="P:cholesterol catabolic process"/>
    <property type="evidence" value="ECO:0007669"/>
    <property type="project" value="TreeGrafter"/>
</dbReference>
<gene>
    <name evidence="8" type="ORF">FB459_1380</name>
</gene>
<comment type="similarity">
    <text evidence="1 7">Belongs to the cytochrome P450 family.</text>
</comment>
<dbReference type="PRINTS" id="PR00385">
    <property type="entry name" value="P450"/>
</dbReference>
<protein>
    <recommendedName>
        <fullName evidence="10">Cytochrome P450</fullName>
    </recommendedName>
</protein>
<evidence type="ECO:0000256" key="4">
    <source>
        <dbReference type="ARBA" id="ARBA00023002"/>
    </source>
</evidence>
<evidence type="ECO:0000256" key="5">
    <source>
        <dbReference type="ARBA" id="ARBA00023004"/>
    </source>
</evidence>
<evidence type="ECO:0000256" key="7">
    <source>
        <dbReference type="RuleBase" id="RU000461"/>
    </source>
</evidence>
<dbReference type="GO" id="GO:0020037">
    <property type="term" value="F:heme binding"/>
    <property type="evidence" value="ECO:0007669"/>
    <property type="project" value="InterPro"/>
</dbReference>
<dbReference type="AlphaFoldDB" id="A0A542EF35"/>
<evidence type="ECO:0000256" key="2">
    <source>
        <dbReference type="ARBA" id="ARBA00022617"/>
    </source>
</evidence>
<dbReference type="GO" id="GO:0005506">
    <property type="term" value="F:iron ion binding"/>
    <property type="evidence" value="ECO:0007669"/>
    <property type="project" value="InterPro"/>
</dbReference>
<dbReference type="Proteomes" id="UP000320806">
    <property type="component" value="Unassembled WGS sequence"/>
</dbReference>
<dbReference type="InterPro" id="IPR002397">
    <property type="entry name" value="Cyt_P450_B"/>
</dbReference>
<keyword evidence="6 7" id="KW-0503">Monooxygenase</keyword>
<dbReference type="PANTHER" id="PTHR46696:SF4">
    <property type="entry name" value="BIOTIN BIOSYNTHESIS CYTOCHROME P450"/>
    <property type="match status" value="1"/>
</dbReference>
<dbReference type="InterPro" id="IPR017972">
    <property type="entry name" value="Cyt_P450_CS"/>
</dbReference>
<keyword evidence="2 7" id="KW-0349">Heme</keyword>
<keyword evidence="5 7" id="KW-0408">Iron</keyword>
<dbReference type="InterPro" id="IPR001128">
    <property type="entry name" value="Cyt_P450"/>
</dbReference>
<keyword evidence="3 7" id="KW-0479">Metal-binding</keyword>
<dbReference type="RefSeq" id="WP_141927897.1">
    <property type="nucleotide sequence ID" value="NZ_BAABCI010000002.1"/>
</dbReference>
<dbReference type="GO" id="GO:0036199">
    <property type="term" value="F:cholest-4-en-3-one 26-monooxygenase activity"/>
    <property type="evidence" value="ECO:0007669"/>
    <property type="project" value="TreeGrafter"/>
</dbReference>
<dbReference type="PROSITE" id="PS00086">
    <property type="entry name" value="CYTOCHROME_P450"/>
    <property type="match status" value="1"/>
</dbReference>
<organism evidence="8 9">
    <name type="scientific">Yimella lutea</name>
    <dbReference type="NCBI Taxonomy" id="587872"/>
    <lineage>
        <taxon>Bacteria</taxon>
        <taxon>Bacillati</taxon>
        <taxon>Actinomycetota</taxon>
        <taxon>Actinomycetes</taxon>
        <taxon>Micrococcales</taxon>
        <taxon>Dermacoccaceae</taxon>
        <taxon>Yimella</taxon>
    </lineage>
</organism>
<comment type="caution">
    <text evidence="8">The sequence shown here is derived from an EMBL/GenBank/DDBJ whole genome shotgun (WGS) entry which is preliminary data.</text>
</comment>
<reference evidence="8 9" key="1">
    <citation type="submission" date="2019-06" db="EMBL/GenBank/DDBJ databases">
        <title>Sequencing the genomes of 1000 actinobacteria strains.</title>
        <authorList>
            <person name="Klenk H.-P."/>
        </authorList>
    </citation>
    <scope>NUCLEOTIDE SEQUENCE [LARGE SCALE GENOMIC DNA]</scope>
    <source>
        <strain evidence="8 9">DSM 19828</strain>
    </source>
</reference>
<evidence type="ECO:0000313" key="9">
    <source>
        <dbReference type="Proteomes" id="UP000320806"/>
    </source>
</evidence>
<evidence type="ECO:0000256" key="1">
    <source>
        <dbReference type="ARBA" id="ARBA00010617"/>
    </source>
</evidence>
<proteinExistence type="inferred from homology"/>
<dbReference type="CDD" id="cd20625">
    <property type="entry name" value="CYP164-like"/>
    <property type="match status" value="1"/>
</dbReference>
<dbReference type="Gene3D" id="1.10.630.10">
    <property type="entry name" value="Cytochrome P450"/>
    <property type="match status" value="1"/>
</dbReference>
<keyword evidence="4 7" id="KW-0560">Oxidoreductase</keyword>
<name>A0A542EF35_9MICO</name>